<dbReference type="Proteomes" id="UP000683925">
    <property type="component" value="Unassembled WGS sequence"/>
</dbReference>
<comment type="caution">
    <text evidence="1">The sequence shown here is derived from an EMBL/GenBank/DDBJ whole genome shotgun (WGS) entry which is preliminary data.</text>
</comment>
<gene>
    <name evidence="1" type="ORF">POCTA_138.1.T0460002</name>
</gene>
<organism evidence="1 2">
    <name type="scientific">Paramecium octaurelia</name>
    <dbReference type="NCBI Taxonomy" id="43137"/>
    <lineage>
        <taxon>Eukaryota</taxon>
        <taxon>Sar</taxon>
        <taxon>Alveolata</taxon>
        <taxon>Ciliophora</taxon>
        <taxon>Intramacronucleata</taxon>
        <taxon>Oligohymenophorea</taxon>
        <taxon>Peniculida</taxon>
        <taxon>Parameciidae</taxon>
        <taxon>Paramecium</taxon>
    </lineage>
</organism>
<evidence type="ECO:0000313" key="1">
    <source>
        <dbReference type="EMBL" id="CAD8164930.1"/>
    </source>
</evidence>
<protein>
    <submittedName>
        <fullName evidence="1">Uncharacterized protein</fullName>
    </submittedName>
</protein>
<accession>A0A8S1UJD3</accession>
<proteinExistence type="predicted"/>
<sequence length="74" mass="8591">MLSSNNHYKDTTIQQKVLPESALTQTIILRISNWKLKSLILKGEFVDYKGYDLRSLFKSNGSVFLENELNQKQN</sequence>
<name>A0A8S1UJD3_PAROT</name>
<evidence type="ECO:0000313" key="2">
    <source>
        <dbReference type="Proteomes" id="UP000683925"/>
    </source>
</evidence>
<dbReference type="AlphaFoldDB" id="A0A8S1UJD3"/>
<keyword evidence="2" id="KW-1185">Reference proteome</keyword>
<dbReference type="EMBL" id="CAJJDP010000046">
    <property type="protein sequence ID" value="CAD8164930.1"/>
    <property type="molecule type" value="Genomic_DNA"/>
</dbReference>
<reference evidence="1" key="1">
    <citation type="submission" date="2021-01" db="EMBL/GenBank/DDBJ databases">
        <authorList>
            <consortium name="Genoscope - CEA"/>
            <person name="William W."/>
        </authorList>
    </citation>
    <scope>NUCLEOTIDE SEQUENCE</scope>
</reference>